<gene>
    <name evidence="1" type="ORF">C882_3360</name>
</gene>
<dbReference type="AlphaFoldDB" id="K9HB18"/>
<keyword evidence="2" id="KW-1185">Reference proteome</keyword>
<proteinExistence type="predicted"/>
<evidence type="ECO:0000313" key="2">
    <source>
        <dbReference type="Proteomes" id="UP000009881"/>
    </source>
</evidence>
<dbReference type="EMBL" id="ANHY01000043">
    <property type="protein sequence ID" value="EKV25981.1"/>
    <property type="molecule type" value="Genomic_DNA"/>
</dbReference>
<reference evidence="1 2" key="1">
    <citation type="journal article" date="2013" name="Genome Announc.">
        <title>Draft Genome Sequence of an Alphaproteobacterium, Caenispirillum salinarum AK4(T), Isolated from a Solar Saltern.</title>
        <authorList>
            <person name="Khatri I."/>
            <person name="Singh A."/>
            <person name="Korpole S."/>
            <person name="Pinnaka A.K."/>
            <person name="Subramanian S."/>
        </authorList>
    </citation>
    <scope>NUCLEOTIDE SEQUENCE [LARGE SCALE GENOMIC DNA]</scope>
    <source>
        <strain evidence="1 2">AK4</strain>
    </source>
</reference>
<comment type="caution">
    <text evidence="1">The sequence shown here is derived from an EMBL/GenBank/DDBJ whole genome shotgun (WGS) entry which is preliminary data.</text>
</comment>
<accession>K9HB18</accession>
<organism evidence="1 2">
    <name type="scientific">Caenispirillum salinarum AK4</name>
    <dbReference type="NCBI Taxonomy" id="1238182"/>
    <lineage>
        <taxon>Bacteria</taxon>
        <taxon>Pseudomonadati</taxon>
        <taxon>Pseudomonadota</taxon>
        <taxon>Alphaproteobacteria</taxon>
        <taxon>Rhodospirillales</taxon>
        <taxon>Novispirillaceae</taxon>
        <taxon>Caenispirillum</taxon>
    </lineage>
</organism>
<evidence type="ECO:0000313" key="1">
    <source>
        <dbReference type="EMBL" id="EKV25981.1"/>
    </source>
</evidence>
<dbReference type="Proteomes" id="UP000009881">
    <property type="component" value="Unassembled WGS sequence"/>
</dbReference>
<sequence>MACGQVAGALRLSAAPAGIVADVLTVCEAIVSWTSFI</sequence>
<protein>
    <submittedName>
        <fullName evidence="1">Uncharacterized protein</fullName>
    </submittedName>
</protein>
<name>K9HB18_9PROT</name>